<dbReference type="VEuPathDB" id="VectorBase:ADIR009958"/>
<dbReference type="STRING" id="7168.A0A182NQM3"/>
<dbReference type="EnsemblMetazoa" id="ADIR009958-RA">
    <property type="protein sequence ID" value="ADIR009958-PA"/>
    <property type="gene ID" value="ADIR009958"/>
</dbReference>
<name>A0A182NQM3_9DIPT</name>
<protein>
    <submittedName>
        <fullName evidence="1">Uncharacterized protein</fullName>
    </submittedName>
</protein>
<keyword evidence="2" id="KW-1185">Reference proteome</keyword>
<dbReference type="AlphaFoldDB" id="A0A182NQM3"/>
<sequence>MLTDPKMRSTLGLMDHGEENAIKRELIDPLEATVHSNHHHPTLDDRLRLDAKHLPHNELTAGEPPLSGMGGVGPVSCPRTGALLYAQATQPTQNKQPLQGFDQIWGPSRSDMNQRLHTSVGGMSHYWPPYDSQPACPTPTTPGDPPQDVPSADGQLYTITVLHESPEHGIVWSDSNALESPVPLAPDIAEPGASYEPTVDCFNFDGASYDLADYYTSKPSVQPHHHQQSNVPLMGSPAAPPIGGHLSQQHQPATAISLHNTVEGLLNEIQLASFNDRGPIGPAGDLGLQASSHSLYNEPSSYLYDGFAVNDSSSTNHAHHQAMLPSLAESSTAMTAANAALSLDGKLDTNNNSSSCSLAELNPLPAGQIASSTSSNTKRRADAC</sequence>
<reference evidence="2" key="1">
    <citation type="submission" date="2013-03" db="EMBL/GenBank/DDBJ databases">
        <title>The Genome Sequence of Anopheles dirus WRAIR2.</title>
        <authorList>
            <consortium name="The Broad Institute Genomics Platform"/>
            <person name="Neafsey D.E."/>
            <person name="Walton C."/>
            <person name="Walker B."/>
            <person name="Young S.K."/>
            <person name="Zeng Q."/>
            <person name="Gargeya S."/>
            <person name="Fitzgerald M."/>
            <person name="Haas B."/>
            <person name="Abouelleil A."/>
            <person name="Allen A.W."/>
            <person name="Alvarado L."/>
            <person name="Arachchi H.M."/>
            <person name="Berlin A.M."/>
            <person name="Chapman S.B."/>
            <person name="Gainer-Dewar J."/>
            <person name="Goldberg J."/>
            <person name="Griggs A."/>
            <person name="Gujja S."/>
            <person name="Hansen M."/>
            <person name="Howarth C."/>
            <person name="Imamovic A."/>
            <person name="Ireland A."/>
            <person name="Larimer J."/>
            <person name="McCowan C."/>
            <person name="Murphy C."/>
            <person name="Pearson M."/>
            <person name="Poon T.W."/>
            <person name="Priest M."/>
            <person name="Roberts A."/>
            <person name="Saif S."/>
            <person name="Shea T."/>
            <person name="Sisk P."/>
            <person name="Sykes S."/>
            <person name="Wortman J."/>
            <person name="Nusbaum C."/>
            <person name="Birren B."/>
        </authorList>
    </citation>
    <scope>NUCLEOTIDE SEQUENCE [LARGE SCALE GENOMIC DNA]</scope>
    <source>
        <strain evidence="2">WRAIR2</strain>
    </source>
</reference>
<accession>A0A182NQM3</accession>
<evidence type="ECO:0000313" key="1">
    <source>
        <dbReference type="EnsemblMetazoa" id="ADIR009958-PA"/>
    </source>
</evidence>
<reference evidence="1" key="2">
    <citation type="submission" date="2020-05" db="UniProtKB">
        <authorList>
            <consortium name="EnsemblMetazoa"/>
        </authorList>
    </citation>
    <scope>IDENTIFICATION</scope>
    <source>
        <strain evidence="1">WRAIR2</strain>
    </source>
</reference>
<organism evidence="1 2">
    <name type="scientific">Anopheles dirus</name>
    <dbReference type="NCBI Taxonomy" id="7168"/>
    <lineage>
        <taxon>Eukaryota</taxon>
        <taxon>Metazoa</taxon>
        <taxon>Ecdysozoa</taxon>
        <taxon>Arthropoda</taxon>
        <taxon>Hexapoda</taxon>
        <taxon>Insecta</taxon>
        <taxon>Pterygota</taxon>
        <taxon>Neoptera</taxon>
        <taxon>Endopterygota</taxon>
        <taxon>Diptera</taxon>
        <taxon>Nematocera</taxon>
        <taxon>Culicoidea</taxon>
        <taxon>Culicidae</taxon>
        <taxon>Anophelinae</taxon>
        <taxon>Anopheles</taxon>
    </lineage>
</organism>
<evidence type="ECO:0000313" key="2">
    <source>
        <dbReference type="Proteomes" id="UP000075884"/>
    </source>
</evidence>
<proteinExistence type="predicted"/>
<dbReference type="Proteomes" id="UP000075884">
    <property type="component" value="Unassembled WGS sequence"/>
</dbReference>